<organism evidence="2 3">
    <name type="scientific">Massarina eburnea CBS 473.64</name>
    <dbReference type="NCBI Taxonomy" id="1395130"/>
    <lineage>
        <taxon>Eukaryota</taxon>
        <taxon>Fungi</taxon>
        <taxon>Dikarya</taxon>
        <taxon>Ascomycota</taxon>
        <taxon>Pezizomycotina</taxon>
        <taxon>Dothideomycetes</taxon>
        <taxon>Pleosporomycetidae</taxon>
        <taxon>Pleosporales</taxon>
        <taxon>Massarineae</taxon>
        <taxon>Massarinaceae</taxon>
        <taxon>Massarina</taxon>
    </lineage>
</organism>
<feature type="region of interest" description="Disordered" evidence="1">
    <location>
        <begin position="183"/>
        <end position="237"/>
    </location>
</feature>
<reference evidence="2" key="1">
    <citation type="journal article" date="2020" name="Stud. Mycol.">
        <title>101 Dothideomycetes genomes: a test case for predicting lifestyles and emergence of pathogens.</title>
        <authorList>
            <person name="Haridas S."/>
            <person name="Albert R."/>
            <person name="Binder M."/>
            <person name="Bloem J."/>
            <person name="Labutti K."/>
            <person name="Salamov A."/>
            <person name="Andreopoulos B."/>
            <person name="Baker S."/>
            <person name="Barry K."/>
            <person name="Bills G."/>
            <person name="Bluhm B."/>
            <person name="Cannon C."/>
            <person name="Castanera R."/>
            <person name="Culley D."/>
            <person name="Daum C."/>
            <person name="Ezra D."/>
            <person name="Gonzalez J."/>
            <person name="Henrissat B."/>
            <person name="Kuo A."/>
            <person name="Liang C."/>
            <person name="Lipzen A."/>
            <person name="Lutzoni F."/>
            <person name="Magnuson J."/>
            <person name="Mondo S."/>
            <person name="Nolan M."/>
            <person name="Ohm R."/>
            <person name="Pangilinan J."/>
            <person name="Park H.-J."/>
            <person name="Ramirez L."/>
            <person name="Alfaro M."/>
            <person name="Sun H."/>
            <person name="Tritt A."/>
            <person name="Yoshinaga Y."/>
            <person name="Zwiers L.-H."/>
            <person name="Turgeon B."/>
            <person name="Goodwin S."/>
            <person name="Spatafora J."/>
            <person name="Crous P."/>
            <person name="Grigoriev I."/>
        </authorList>
    </citation>
    <scope>NUCLEOTIDE SEQUENCE</scope>
    <source>
        <strain evidence="2">CBS 473.64</strain>
    </source>
</reference>
<dbReference type="OrthoDB" id="1045822at2759"/>
<dbReference type="InterPro" id="IPR006461">
    <property type="entry name" value="PLAC_motif_containing"/>
</dbReference>
<proteinExistence type="predicted"/>
<dbReference type="Pfam" id="PF04749">
    <property type="entry name" value="PLAC8"/>
    <property type="match status" value="1"/>
</dbReference>
<evidence type="ECO:0000256" key="1">
    <source>
        <dbReference type="SAM" id="MobiDB-lite"/>
    </source>
</evidence>
<feature type="compositionally biased region" description="Basic and acidic residues" evidence="1">
    <location>
        <begin position="143"/>
        <end position="161"/>
    </location>
</feature>
<dbReference type="AlphaFoldDB" id="A0A6A6S8Z1"/>
<dbReference type="NCBIfam" id="TIGR01571">
    <property type="entry name" value="A_thal_Cys_rich"/>
    <property type="match status" value="1"/>
</dbReference>
<sequence>MPSHGVIDHEEATQLKNSVDQAVEGKIWHEHNDGAKKWRYKLRTCFKPPILCCEACFVPCVAFGEIHHHVHPIPGKRYELVNTSCIIWCLASCFCVHWVMTAMQLHDIREIFDINGSCLRDILKACCCQPCSMVQATKQLKYEKEKEKEEERKNDTKKRADSSGNGVVDQQYAGEVMVMVPQSTEAPRKLEGQQAGESHVAPSETVSQKQDQASTQVPLQVSLEPDEVLLLQTQTRV</sequence>
<gene>
    <name evidence="2" type="ORF">P280DRAFT_477595</name>
</gene>
<accession>A0A6A6S8Z1</accession>
<name>A0A6A6S8Z1_9PLEO</name>
<evidence type="ECO:0008006" key="4">
    <source>
        <dbReference type="Google" id="ProtNLM"/>
    </source>
</evidence>
<dbReference type="PANTHER" id="PTHR15907">
    <property type="entry name" value="DUF614 FAMILY PROTEIN-RELATED"/>
    <property type="match status" value="1"/>
</dbReference>
<protein>
    <recommendedName>
        <fullName evidence="4">PLAC8-domain-containing protein</fullName>
    </recommendedName>
</protein>
<keyword evidence="3" id="KW-1185">Reference proteome</keyword>
<evidence type="ECO:0000313" key="3">
    <source>
        <dbReference type="Proteomes" id="UP000799753"/>
    </source>
</evidence>
<evidence type="ECO:0000313" key="2">
    <source>
        <dbReference type="EMBL" id="KAF2644185.1"/>
    </source>
</evidence>
<dbReference type="Proteomes" id="UP000799753">
    <property type="component" value="Unassembled WGS sequence"/>
</dbReference>
<feature type="region of interest" description="Disordered" evidence="1">
    <location>
        <begin position="143"/>
        <end position="166"/>
    </location>
</feature>
<dbReference type="EMBL" id="MU006779">
    <property type="protein sequence ID" value="KAF2644185.1"/>
    <property type="molecule type" value="Genomic_DNA"/>
</dbReference>
<feature type="compositionally biased region" description="Polar residues" evidence="1">
    <location>
        <begin position="204"/>
        <end position="219"/>
    </location>
</feature>